<keyword evidence="4" id="KW-1185">Reference proteome</keyword>
<proteinExistence type="predicted"/>
<dbReference type="EMBL" id="CP046401">
    <property type="protein sequence ID" value="QGY45681.1"/>
    <property type="molecule type" value="Genomic_DNA"/>
</dbReference>
<dbReference type="Gene3D" id="1.10.3680.10">
    <property type="entry name" value="TerB-like"/>
    <property type="match status" value="1"/>
</dbReference>
<dbReference type="Proteomes" id="UP000428260">
    <property type="component" value="Chromosome"/>
</dbReference>
<reference evidence="3 4" key="1">
    <citation type="submission" date="2019-11" db="EMBL/GenBank/DDBJ databases">
        <authorList>
            <person name="Zheng R.K."/>
            <person name="Sun C.M."/>
        </authorList>
    </citation>
    <scope>NUCLEOTIDE SEQUENCE [LARGE SCALE GENOMIC DNA]</scope>
    <source>
        <strain evidence="3 4">WC007</strain>
    </source>
</reference>
<dbReference type="AlphaFoldDB" id="A0A6I6JT87"/>
<dbReference type="SUPFAM" id="SSF158682">
    <property type="entry name" value="TerB-like"/>
    <property type="match status" value="1"/>
</dbReference>
<evidence type="ECO:0000313" key="3">
    <source>
        <dbReference type="EMBL" id="QGY45681.1"/>
    </source>
</evidence>
<dbReference type="PROSITE" id="PS50076">
    <property type="entry name" value="DNAJ_2"/>
    <property type="match status" value="1"/>
</dbReference>
<sequence length="252" mass="27968">MAKFGKWIGGGLGWAVGGPIGAIFGFVVGSIFDGSAEQMQQSGSPGFTAGRTTGYSGRTTTGGYVMSLLVLVAAVMKADGKVLKSELDYVKRFMVQNFGEASATESVKMLRDILKQTIPVNEVCRQIQQNMNYSARLQLLHFLYGIAQADGQVDVAEKQMIAQISRYMGINDSDYQSIEAMFVPNTDADYKILEIERSASNDELKKAYRRMAMKYHPDKVSHLGDDFQRAANEKFQKVNQAYENIKKERKIA</sequence>
<dbReference type="PRINTS" id="PR00625">
    <property type="entry name" value="JDOMAIN"/>
</dbReference>
<evidence type="ECO:0000313" key="4">
    <source>
        <dbReference type="Proteomes" id="UP000428260"/>
    </source>
</evidence>
<feature type="domain" description="J" evidence="2">
    <location>
        <begin position="188"/>
        <end position="250"/>
    </location>
</feature>
<dbReference type="InterPro" id="IPR029024">
    <property type="entry name" value="TerB-like"/>
</dbReference>
<dbReference type="PANTHER" id="PTHR24074">
    <property type="entry name" value="CO-CHAPERONE PROTEIN DJLA"/>
    <property type="match status" value="1"/>
</dbReference>
<dbReference type="Pfam" id="PF05099">
    <property type="entry name" value="TerB"/>
    <property type="match status" value="1"/>
</dbReference>
<dbReference type="Pfam" id="PF00226">
    <property type="entry name" value="DnaJ"/>
    <property type="match status" value="1"/>
</dbReference>
<dbReference type="CDD" id="cd06257">
    <property type="entry name" value="DnaJ"/>
    <property type="match status" value="1"/>
</dbReference>
<dbReference type="SUPFAM" id="SSF46565">
    <property type="entry name" value="Chaperone J-domain"/>
    <property type="match status" value="1"/>
</dbReference>
<dbReference type="InterPro" id="IPR050817">
    <property type="entry name" value="DjlA_DnaK_co-chaperone"/>
</dbReference>
<dbReference type="InterPro" id="IPR036869">
    <property type="entry name" value="J_dom_sf"/>
</dbReference>
<organism evidence="3 4">
    <name type="scientific">Maribellus comscasis</name>
    <dbReference type="NCBI Taxonomy" id="2681766"/>
    <lineage>
        <taxon>Bacteria</taxon>
        <taxon>Pseudomonadati</taxon>
        <taxon>Bacteroidota</taxon>
        <taxon>Bacteroidia</taxon>
        <taxon>Marinilabiliales</taxon>
        <taxon>Prolixibacteraceae</taxon>
        <taxon>Maribellus</taxon>
    </lineage>
</organism>
<name>A0A6I6JT87_9BACT</name>
<keyword evidence="1" id="KW-0472">Membrane</keyword>
<dbReference type="CDD" id="cd07316">
    <property type="entry name" value="terB_like_DjlA"/>
    <property type="match status" value="1"/>
</dbReference>
<feature type="transmembrane region" description="Helical" evidence="1">
    <location>
        <begin position="12"/>
        <end position="32"/>
    </location>
</feature>
<evidence type="ECO:0000259" key="2">
    <source>
        <dbReference type="PROSITE" id="PS50076"/>
    </source>
</evidence>
<dbReference type="InterPro" id="IPR007791">
    <property type="entry name" value="DjlA_N"/>
</dbReference>
<dbReference type="InterPro" id="IPR001623">
    <property type="entry name" value="DnaJ_domain"/>
</dbReference>
<keyword evidence="1" id="KW-0812">Transmembrane</keyword>
<dbReference type="SMART" id="SM00271">
    <property type="entry name" value="DnaJ"/>
    <property type="match status" value="1"/>
</dbReference>
<evidence type="ECO:0000256" key="1">
    <source>
        <dbReference type="SAM" id="Phobius"/>
    </source>
</evidence>
<gene>
    <name evidence="3" type="ORF">GM418_18990</name>
</gene>
<protein>
    <submittedName>
        <fullName evidence="3">DnaJ domain-containing protein</fullName>
    </submittedName>
</protein>
<dbReference type="KEGG" id="mcos:GM418_18990"/>
<accession>A0A6I6JT87</accession>
<keyword evidence="1" id="KW-1133">Transmembrane helix</keyword>
<dbReference type="Gene3D" id="1.10.287.110">
    <property type="entry name" value="DnaJ domain"/>
    <property type="match status" value="1"/>
</dbReference>
<dbReference type="RefSeq" id="WP_158868824.1">
    <property type="nucleotide sequence ID" value="NZ_CP046401.1"/>
</dbReference>
<feature type="transmembrane region" description="Helical" evidence="1">
    <location>
        <begin position="61"/>
        <end position="78"/>
    </location>
</feature>